<gene>
    <name evidence="1" type="ORF">MGAL_10B041092</name>
</gene>
<comment type="caution">
    <text evidence="1">The sequence shown here is derived from an EMBL/GenBank/DDBJ whole genome shotgun (WGS) entry which is preliminary data.</text>
</comment>
<dbReference type="AlphaFoldDB" id="A0A8B6C3W0"/>
<dbReference type="EMBL" id="UYJE01001106">
    <property type="protein sequence ID" value="VDH99181.1"/>
    <property type="molecule type" value="Genomic_DNA"/>
</dbReference>
<name>A0A8B6C3W0_MYTGA</name>
<accession>A0A8B6C3W0</accession>
<proteinExistence type="predicted"/>
<evidence type="ECO:0000313" key="2">
    <source>
        <dbReference type="Proteomes" id="UP000596742"/>
    </source>
</evidence>
<evidence type="ECO:0000313" key="1">
    <source>
        <dbReference type="EMBL" id="VDH99181.1"/>
    </source>
</evidence>
<organism evidence="1 2">
    <name type="scientific">Mytilus galloprovincialis</name>
    <name type="common">Mediterranean mussel</name>
    <dbReference type="NCBI Taxonomy" id="29158"/>
    <lineage>
        <taxon>Eukaryota</taxon>
        <taxon>Metazoa</taxon>
        <taxon>Spiralia</taxon>
        <taxon>Lophotrochozoa</taxon>
        <taxon>Mollusca</taxon>
        <taxon>Bivalvia</taxon>
        <taxon>Autobranchia</taxon>
        <taxon>Pteriomorphia</taxon>
        <taxon>Mytilida</taxon>
        <taxon>Mytiloidea</taxon>
        <taxon>Mytilidae</taxon>
        <taxon>Mytilinae</taxon>
        <taxon>Mytilus</taxon>
    </lineage>
</organism>
<protein>
    <submittedName>
        <fullName evidence="1">Uncharacterized protein</fullName>
    </submittedName>
</protein>
<sequence length="196" mass="22382">MPNSGLSDMSSRKPPREHRMLKIDEVASIKKIELNQTIESFVTKLNEFEADVNRLQNITKKCTGENKDVIQHVDRQAKHISNVLENQRRCIIDDIKQKAKTETERISTIEGDLQHCLKAAKEMERKAKLYIHGSDTSLLSNFQLIKSEVDTFELQDTSISTCSVQFSKYNVPKEELLLLESVFSGNLCGLSENVER</sequence>
<dbReference type="Proteomes" id="UP000596742">
    <property type="component" value="Unassembled WGS sequence"/>
</dbReference>
<keyword evidence="2" id="KW-1185">Reference proteome</keyword>
<reference evidence="1" key="1">
    <citation type="submission" date="2018-11" db="EMBL/GenBank/DDBJ databases">
        <authorList>
            <person name="Alioto T."/>
            <person name="Alioto T."/>
        </authorList>
    </citation>
    <scope>NUCLEOTIDE SEQUENCE</scope>
</reference>